<dbReference type="RefSeq" id="WP_171317871.1">
    <property type="nucleotide sequence ID" value="NZ_JABFCY010000004.1"/>
</dbReference>
<organism evidence="2 3">
    <name type="scientific">Ochrobactrum soli</name>
    <dbReference type="NCBI Taxonomy" id="2448455"/>
    <lineage>
        <taxon>Bacteria</taxon>
        <taxon>Pseudomonadati</taxon>
        <taxon>Pseudomonadota</taxon>
        <taxon>Alphaproteobacteria</taxon>
        <taxon>Hyphomicrobiales</taxon>
        <taxon>Brucellaceae</taxon>
        <taxon>Brucella/Ochrobactrum group</taxon>
        <taxon>Ochrobactrum</taxon>
    </lineage>
</organism>
<protein>
    <submittedName>
        <fullName evidence="2">Uncharacterized protein</fullName>
    </submittedName>
</protein>
<keyword evidence="1" id="KW-1133">Transmembrane helix</keyword>
<accession>A0A849KFQ9</accession>
<keyword evidence="1" id="KW-0472">Membrane</keyword>
<keyword evidence="1" id="KW-0812">Transmembrane</keyword>
<reference evidence="2 3" key="1">
    <citation type="submission" date="2020-05" db="EMBL/GenBank/DDBJ databases">
        <title>Draft Genome Sequence of Ochrobactrum soli Isolated from Stable Fly Gut.</title>
        <authorList>
            <person name="Pileggi M.T."/>
            <person name="Vazhakkala L.J."/>
            <person name="Wong C.N."/>
        </authorList>
    </citation>
    <scope>NUCLEOTIDE SEQUENCE [LARGE SCALE GENOMIC DNA]</scope>
    <source>
        <strain evidence="2 3">MTP-C0764</strain>
    </source>
</reference>
<proteinExistence type="predicted"/>
<dbReference type="Proteomes" id="UP000574931">
    <property type="component" value="Unassembled WGS sequence"/>
</dbReference>
<feature type="transmembrane region" description="Helical" evidence="1">
    <location>
        <begin position="6"/>
        <end position="26"/>
    </location>
</feature>
<comment type="caution">
    <text evidence="2">The sequence shown here is derived from an EMBL/GenBank/DDBJ whole genome shotgun (WGS) entry which is preliminary data.</text>
</comment>
<dbReference type="AlphaFoldDB" id="A0A849KFQ9"/>
<dbReference type="EMBL" id="JABFCY010000004">
    <property type="protein sequence ID" value="NNU60435.1"/>
    <property type="molecule type" value="Genomic_DNA"/>
</dbReference>
<evidence type="ECO:0000313" key="2">
    <source>
        <dbReference type="EMBL" id="NNU60435.1"/>
    </source>
</evidence>
<evidence type="ECO:0000256" key="1">
    <source>
        <dbReference type="SAM" id="Phobius"/>
    </source>
</evidence>
<gene>
    <name evidence="2" type="ORF">HKX02_09210</name>
</gene>
<keyword evidence="3" id="KW-1185">Reference proteome</keyword>
<evidence type="ECO:0000313" key="3">
    <source>
        <dbReference type="Proteomes" id="UP000574931"/>
    </source>
</evidence>
<sequence length="60" mass="6913">MQLQTAVEKHFFVFSQAGVAIVKFVLFRRNEKRQGQDSKSAESGAIYGFEVPDCWHHVRT</sequence>
<name>A0A849KFQ9_9HYPH</name>